<evidence type="ECO:0000256" key="6">
    <source>
        <dbReference type="ARBA" id="ARBA00022825"/>
    </source>
</evidence>
<comment type="subcellular location">
    <subcellularLocation>
        <location evidence="1">Secreted</location>
    </subcellularLocation>
</comment>
<keyword evidence="3" id="KW-0645">Protease</keyword>
<evidence type="ECO:0000256" key="3">
    <source>
        <dbReference type="ARBA" id="ARBA00022670"/>
    </source>
</evidence>
<keyword evidence="6" id="KW-0720">Serine protease</keyword>
<keyword evidence="4" id="KW-0732">Signal</keyword>
<dbReference type="SUPFAM" id="SSF50494">
    <property type="entry name" value="Trypsin-like serine proteases"/>
    <property type="match status" value="1"/>
</dbReference>
<protein>
    <submittedName>
        <fullName evidence="10">Plasma kallikrein</fullName>
    </submittedName>
</protein>
<dbReference type="GO" id="GO:0006508">
    <property type="term" value="P:proteolysis"/>
    <property type="evidence" value="ECO:0007669"/>
    <property type="project" value="UniProtKB-KW"/>
</dbReference>
<dbReference type="GO" id="GO:0004252">
    <property type="term" value="F:serine-type endopeptidase activity"/>
    <property type="evidence" value="ECO:0007669"/>
    <property type="project" value="InterPro"/>
</dbReference>
<dbReference type="PANTHER" id="PTHR24264">
    <property type="entry name" value="TRYPSIN-RELATED"/>
    <property type="match status" value="1"/>
</dbReference>
<keyword evidence="11" id="KW-1185">Reference proteome</keyword>
<organism evidence="10 11">
    <name type="scientific">Eumeta variegata</name>
    <name type="common">Bagworm moth</name>
    <name type="synonym">Eumeta japonica</name>
    <dbReference type="NCBI Taxonomy" id="151549"/>
    <lineage>
        <taxon>Eukaryota</taxon>
        <taxon>Metazoa</taxon>
        <taxon>Ecdysozoa</taxon>
        <taxon>Arthropoda</taxon>
        <taxon>Hexapoda</taxon>
        <taxon>Insecta</taxon>
        <taxon>Pterygota</taxon>
        <taxon>Neoptera</taxon>
        <taxon>Endopterygota</taxon>
        <taxon>Lepidoptera</taxon>
        <taxon>Glossata</taxon>
        <taxon>Ditrysia</taxon>
        <taxon>Tineoidea</taxon>
        <taxon>Psychidae</taxon>
        <taxon>Oiketicinae</taxon>
        <taxon>Eumeta</taxon>
    </lineage>
</organism>
<evidence type="ECO:0000256" key="8">
    <source>
        <dbReference type="ARBA" id="ARBA00023180"/>
    </source>
</evidence>
<dbReference type="STRING" id="151549.A0A4C1WZX8"/>
<proteinExistence type="predicted"/>
<dbReference type="PANTHER" id="PTHR24264:SF65">
    <property type="entry name" value="SRCR DOMAIN-CONTAINING PROTEIN"/>
    <property type="match status" value="1"/>
</dbReference>
<feature type="domain" description="Peptidase S1" evidence="9">
    <location>
        <begin position="1"/>
        <end position="232"/>
    </location>
</feature>
<dbReference type="EMBL" id="BGZK01000707">
    <property type="protein sequence ID" value="GBP57058.1"/>
    <property type="molecule type" value="Genomic_DNA"/>
</dbReference>
<sequence>MTENFSPVLRAAAVPVMDLTVCRKNQVLGGRQQPILDTMICAGGYTFEVVGYTKKVRHMLKSARDSIKCYVEEEQPEPQDTEDISRFLAPTRRSGRLTSMPTSAVRREWLNSVLVKNSSLNSPLDGFEVDILGIKATVLPNKSPSPMRLALPSLSELLKSRHIQFFSVFSGVLGGGVDACHGDSGGPLACANAQRWQLAGIVSWGSGCARKARPGVYTRVASYIPWIKTTAASLGHRI</sequence>
<dbReference type="OrthoDB" id="5979691at2759"/>
<dbReference type="PROSITE" id="PS50240">
    <property type="entry name" value="TRYPSIN_DOM"/>
    <property type="match status" value="1"/>
</dbReference>
<dbReference type="FunFam" id="2.40.10.10:FF:000054">
    <property type="entry name" value="Complement C1r subcomponent"/>
    <property type="match status" value="1"/>
</dbReference>
<reference evidence="10 11" key="1">
    <citation type="journal article" date="2019" name="Commun. Biol.">
        <title>The bagworm genome reveals a unique fibroin gene that provides high tensile strength.</title>
        <authorList>
            <person name="Kono N."/>
            <person name="Nakamura H."/>
            <person name="Ohtoshi R."/>
            <person name="Tomita M."/>
            <person name="Numata K."/>
            <person name="Arakawa K."/>
        </authorList>
    </citation>
    <scope>NUCLEOTIDE SEQUENCE [LARGE SCALE GENOMIC DNA]</scope>
</reference>
<comment type="caution">
    <text evidence="10">The sequence shown here is derived from an EMBL/GenBank/DDBJ whole genome shotgun (WGS) entry which is preliminary data.</text>
</comment>
<gene>
    <name evidence="10" type="primary">Klkb1</name>
    <name evidence="10" type="ORF">EVAR_45814_1</name>
</gene>
<keyword evidence="2" id="KW-0964">Secreted</keyword>
<dbReference type="SMART" id="SM00020">
    <property type="entry name" value="Tryp_SPc"/>
    <property type="match status" value="1"/>
</dbReference>
<evidence type="ECO:0000256" key="5">
    <source>
        <dbReference type="ARBA" id="ARBA00022801"/>
    </source>
</evidence>
<dbReference type="Proteomes" id="UP000299102">
    <property type="component" value="Unassembled WGS sequence"/>
</dbReference>
<accession>A0A4C1WZX8</accession>
<dbReference type="PROSITE" id="PS00135">
    <property type="entry name" value="TRYPSIN_SER"/>
    <property type="match status" value="1"/>
</dbReference>
<dbReference type="Pfam" id="PF00089">
    <property type="entry name" value="Trypsin"/>
    <property type="match status" value="1"/>
</dbReference>
<name>A0A4C1WZX8_EUMVA</name>
<dbReference type="Gene3D" id="2.40.10.10">
    <property type="entry name" value="Trypsin-like serine proteases"/>
    <property type="match status" value="1"/>
</dbReference>
<evidence type="ECO:0000256" key="2">
    <source>
        <dbReference type="ARBA" id="ARBA00022525"/>
    </source>
</evidence>
<dbReference type="InterPro" id="IPR043504">
    <property type="entry name" value="Peptidase_S1_PA_chymotrypsin"/>
</dbReference>
<evidence type="ECO:0000259" key="9">
    <source>
        <dbReference type="PROSITE" id="PS50240"/>
    </source>
</evidence>
<keyword evidence="5" id="KW-0378">Hydrolase</keyword>
<dbReference type="AlphaFoldDB" id="A0A4C1WZX8"/>
<evidence type="ECO:0000313" key="10">
    <source>
        <dbReference type="EMBL" id="GBP57058.1"/>
    </source>
</evidence>
<keyword evidence="8" id="KW-0325">Glycoprotein</keyword>
<evidence type="ECO:0000256" key="4">
    <source>
        <dbReference type="ARBA" id="ARBA00022729"/>
    </source>
</evidence>
<dbReference type="InterPro" id="IPR001254">
    <property type="entry name" value="Trypsin_dom"/>
</dbReference>
<dbReference type="InterPro" id="IPR050127">
    <property type="entry name" value="Serine_Proteases_S1"/>
</dbReference>
<keyword evidence="7" id="KW-1015">Disulfide bond</keyword>
<evidence type="ECO:0000256" key="7">
    <source>
        <dbReference type="ARBA" id="ARBA00023157"/>
    </source>
</evidence>
<dbReference type="GO" id="GO:0005615">
    <property type="term" value="C:extracellular space"/>
    <property type="evidence" value="ECO:0007669"/>
    <property type="project" value="TreeGrafter"/>
</dbReference>
<dbReference type="InterPro" id="IPR009003">
    <property type="entry name" value="Peptidase_S1_PA"/>
</dbReference>
<evidence type="ECO:0000313" key="11">
    <source>
        <dbReference type="Proteomes" id="UP000299102"/>
    </source>
</evidence>
<dbReference type="InterPro" id="IPR033116">
    <property type="entry name" value="TRYPSIN_SER"/>
</dbReference>
<evidence type="ECO:0000256" key="1">
    <source>
        <dbReference type="ARBA" id="ARBA00004613"/>
    </source>
</evidence>